<dbReference type="RefSeq" id="WP_066660842.1">
    <property type="nucleotide sequence ID" value="NZ_CP011402.1"/>
</dbReference>
<dbReference type="SUPFAM" id="SSF53067">
    <property type="entry name" value="Actin-like ATPase domain"/>
    <property type="match status" value="2"/>
</dbReference>
<dbReference type="PATRIC" id="fig|79604.3.peg.457"/>
<dbReference type="OrthoDB" id="9793035at2"/>
<evidence type="ECO:0000313" key="2">
    <source>
        <dbReference type="EMBL" id="SEO83778.1"/>
    </source>
</evidence>
<dbReference type="InterPro" id="IPR043129">
    <property type="entry name" value="ATPase_NBD"/>
</dbReference>
<evidence type="ECO:0000259" key="1">
    <source>
        <dbReference type="Pfam" id="PF02541"/>
    </source>
</evidence>
<organism evidence="2 3">
    <name type="scientific">Denitrobacterium detoxificans</name>
    <dbReference type="NCBI Taxonomy" id="79604"/>
    <lineage>
        <taxon>Bacteria</taxon>
        <taxon>Bacillati</taxon>
        <taxon>Actinomycetota</taxon>
        <taxon>Coriobacteriia</taxon>
        <taxon>Eggerthellales</taxon>
        <taxon>Eggerthellaceae</taxon>
        <taxon>Denitrobacterium</taxon>
    </lineage>
</organism>
<dbReference type="Proteomes" id="UP000182975">
    <property type="component" value="Unassembled WGS sequence"/>
</dbReference>
<gene>
    <name evidence="2" type="ORF">SAMN02910314_01339</name>
</gene>
<dbReference type="PANTHER" id="PTHR30005">
    <property type="entry name" value="EXOPOLYPHOSPHATASE"/>
    <property type="match status" value="1"/>
</dbReference>
<proteinExistence type="predicted"/>
<dbReference type="CDD" id="cd24054">
    <property type="entry name" value="ASKHA_NBD_AaPPX-GppA_MtPPX2-like"/>
    <property type="match status" value="1"/>
</dbReference>
<dbReference type="GO" id="GO:0016462">
    <property type="term" value="F:pyrophosphatase activity"/>
    <property type="evidence" value="ECO:0007669"/>
    <property type="project" value="TreeGrafter"/>
</dbReference>
<dbReference type="PANTHER" id="PTHR30005:SF13">
    <property type="entry name" value="EXOPOLYPHOSPHATASE 2"/>
    <property type="match status" value="1"/>
</dbReference>
<name>A0A172RWY9_9ACTN</name>
<dbReference type="EMBL" id="FOEC01000008">
    <property type="protein sequence ID" value="SEO83778.1"/>
    <property type="molecule type" value="Genomic_DNA"/>
</dbReference>
<dbReference type="InterPro" id="IPR003695">
    <property type="entry name" value="Ppx_GppA_N"/>
</dbReference>
<reference evidence="3" key="1">
    <citation type="submission" date="2016-10" db="EMBL/GenBank/DDBJ databases">
        <authorList>
            <person name="Varghese N."/>
        </authorList>
    </citation>
    <scope>NUCLEOTIDE SEQUENCE [LARGE SCALE GENOMIC DNA]</scope>
    <source>
        <strain evidence="3">DSM 21843</strain>
    </source>
</reference>
<keyword evidence="3" id="KW-1185">Reference proteome</keyword>
<dbReference type="AlphaFoldDB" id="A0A172RWY9"/>
<dbReference type="InterPro" id="IPR050273">
    <property type="entry name" value="GppA/Ppx_hydrolase"/>
</dbReference>
<feature type="domain" description="Ppx/GppA phosphatase N-terminal" evidence="1">
    <location>
        <begin position="18"/>
        <end position="288"/>
    </location>
</feature>
<dbReference type="Gene3D" id="3.30.420.150">
    <property type="entry name" value="Exopolyphosphatase. Domain 2"/>
    <property type="match status" value="1"/>
</dbReference>
<accession>A0A172RWY9</accession>
<dbReference type="Pfam" id="PF02541">
    <property type="entry name" value="Ppx-GppA"/>
    <property type="match status" value="1"/>
</dbReference>
<dbReference type="STRING" id="79604.AAY81_02260"/>
<protein>
    <submittedName>
        <fullName evidence="2">Exopolyphosphatase / guanosine-5'-triphosphate,3'-diphosphate pyrophosphatase</fullName>
    </submittedName>
</protein>
<dbReference type="KEGG" id="ddt:AAY81_02260"/>
<evidence type="ECO:0000313" key="3">
    <source>
        <dbReference type="Proteomes" id="UP000182975"/>
    </source>
</evidence>
<sequence>MGRYAAIDIGTVTCRLFIADVDEGGLHELVRRSSIVNLGEGVDATGVLKPQAMERVRACVAQYQEIIESYASPDCPIALTAVATSASRDAENADEFARILAGEGVQLSVIPGTREAALSFMGASCDFAGERLLVVDSGGGSTEVIAGVGGEDPLVAHSFDIGCRRVTERLLAGDPPTGEELQAARELCQRNFQPFFDRLADRGFVPERMVAVAGTATSVVSVHEAMDPYDSSRVHGYCVSRDVLQVETRRLAGMTLEQRRTVTGLQPDRAPVIVAGMEILGQVLDCSGLGSFTVSESDILQGIIMAASSGRM</sequence>
<dbReference type="Gene3D" id="3.30.420.40">
    <property type="match status" value="1"/>
</dbReference>